<dbReference type="Gene3D" id="3.20.20.210">
    <property type="match status" value="2"/>
</dbReference>
<evidence type="ECO:0000256" key="12">
    <source>
        <dbReference type="PIRSR" id="PIRSR000382-2"/>
    </source>
</evidence>
<comment type="cofactor">
    <cofactor evidence="12">
        <name>Zn(2+)</name>
        <dbReference type="ChEBI" id="CHEBI:29105"/>
    </cofactor>
    <text evidence="12">Binds 2 Zn(2+) ions per subunit.</text>
</comment>
<gene>
    <name evidence="10 16" type="primary">metE</name>
    <name evidence="16" type="ORF">APORC_0315</name>
</gene>
<feature type="binding site" evidence="10">
    <location>
        <begin position="16"/>
        <end position="19"/>
    </location>
    <ligand>
        <name>5-methyltetrahydropteroyltri-L-glutamate</name>
        <dbReference type="ChEBI" id="CHEBI:58207"/>
    </ligand>
</feature>
<feature type="binding site" evidence="10 11">
    <location>
        <begin position="432"/>
        <end position="434"/>
    </location>
    <ligand>
        <name>L-homocysteine</name>
        <dbReference type="ChEBI" id="CHEBI:58199"/>
    </ligand>
</feature>
<feature type="binding site" evidence="10">
    <location>
        <position position="666"/>
    </location>
    <ligand>
        <name>Zn(2+)</name>
        <dbReference type="ChEBI" id="CHEBI:29105"/>
        <note>catalytic</note>
    </ligand>
</feature>
<comment type="similarity">
    <text evidence="3 10">Belongs to the vitamin-B12 independent methionine synthase family.</text>
</comment>
<feature type="binding site" evidence="12">
    <location>
        <position position="727"/>
    </location>
    <ligand>
        <name>Zn(2+)</name>
        <dbReference type="ChEBI" id="CHEBI:29105"/>
        <label>1</label>
        <note>catalytic</note>
    </ligand>
</feature>
<feature type="binding site" evidence="12">
    <location>
        <position position="642"/>
    </location>
    <ligand>
        <name>Zn(2+)</name>
        <dbReference type="ChEBI" id="CHEBI:29105"/>
        <label>1</label>
        <note>catalytic</note>
    </ligand>
</feature>
<dbReference type="AlphaFoldDB" id="A0A5C2HAG3"/>
<evidence type="ECO:0000313" key="16">
    <source>
        <dbReference type="EMBL" id="QEP39946.1"/>
    </source>
</evidence>
<evidence type="ECO:0000256" key="5">
    <source>
        <dbReference type="ARBA" id="ARBA00022605"/>
    </source>
</evidence>
<keyword evidence="9 10" id="KW-0486">Methionine biosynthesis</keyword>
<evidence type="ECO:0000256" key="4">
    <source>
        <dbReference type="ARBA" id="ARBA00022603"/>
    </source>
</evidence>
<feature type="binding site" evidence="10 11">
    <location>
        <begin position="516"/>
        <end position="517"/>
    </location>
    <ligand>
        <name>5-methyltetrahydropteroyltri-L-glutamate</name>
        <dbReference type="ChEBI" id="CHEBI:58207"/>
    </ligand>
</feature>
<dbReference type="PANTHER" id="PTHR30519">
    <property type="entry name" value="5-METHYLTETRAHYDROPTEROYLTRIGLUTAMATE--HOMOCYSTEINE METHYLTRANSFERASE"/>
    <property type="match status" value="1"/>
</dbReference>
<feature type="binding site" evidence="10">
    <location>
        <position position="606"/>
    </location>
    <ligand>
        <name>5-methyltetrahydropteroyltri-L-glutamate</name>
        <dbReference type="ChEBI" id="CHEBI:58207"/>
    </ligand>
</feature>
<evidence type="ECO:0000256" key="6">
    <source>
        <dbReference type="ARBA" id="ARBA00022679"/>
    </source>
</evidence>
<evidence type="ECO:0000256" key="9">
    <source>
        <dbReference type="ARBA" id="ARBA00023167"/>
    </source>
</evidence>
<feature type="binding site" evidence="11">
    <location>
        <position position="114"/>
    </location>
    <ligand>
        <name>5-methyltetrahydropteroyltri-L-glutamate</name>
        <dbReference type="ChEBI" id="CHEBI:58207"/>
    </ligand>
</feature>
<dbReference type="InterPro" id="IPR013215">
    <property type="entry name" value="Cbl-indep_Met_Synth_N"/>
</dbReference>
<dbReference type="Pfam" id="PF08267">
    <property type="entry name" value="Meth_synt_1"/>
    <property type="match status" value="1"/>
</dbReference>
<comment type="catalytic activity">
    <reaction evidence="10">
        <text>5-methyltetrahydropteroyltri-L-glutamate + L-homocysteine = tetrahydropteroyltri-L-glutamate + L-methionine</text>
        <dbReference type="Rhea" id="RHEA:21196"/>
        <dbReference type="ChEBI" id="CHEBI:57844"/>
        <dbReference type="ChEBI" id="CHEBI:58140"/>
        <dbReference type="ChEBI" id="CHEBI:58199"/>
        <dbReference type="ChEBI" id="CHEBI:58207"/>
        <dbReference type="EC" id="2.1.1.14"/>
    </reaction>
</comment>
<dbReference type="PIRSF" id="PIRSF000382">
    <property type="entry name" value="MeTrfase_B12_ind"/>
    <property type="match status" value="1"/>
</dbReference>
<reference evidence="16 17" key="1">
    <citation type="submission" date="2019-09" db="EMBL/GenBank/DDBJ databases">
        <title>Complete genome sequencing of four Arcobacter species reveals a diverse suite of mobile elements.</title>
        <authorList>
            <person name="Miller W.G."/>
            <person name="Yee E."/>
            <person name="Bono J.L."/>
        </authorList>
    </citation>
    <scope>NUCLEOTIDE SEQUENCE [LARGE SCALE GENOMIC DNA]</scope>
    <source>
        <strain evidence="16 17">CCUG 56899</strain>
    </source>
</reference>
<comment type="function">
    <text evidence="1 10">Catalyzes the transfer of a methyl group from 5-methyltetrahydrofolate to homocysteine resulting in methionine formation.</text>
</comment>
<dbReference type="GO" id="GO:0008270">
    <property type="term" value="F:zinc ion binding"/>
    <property type="evidence" value="ECO:0007669"/>
    <property type="project" value="InterPro"/>
</dbReference>
<dbReference type="Pfam" id="PF01717">
    <property type="entry name" value="Meth_synt_2"/>
    <property type="match status" value="1"/>
</dbReference>
<evidence type="ECO:0000256" key="11">
    <source>
        <dbReference type="PIRSR" id="PIRSR000382-1"/>
    </source>
</evidence>
<dbReference type="KEGG" id="apoc:APORC_0315"/>
<dbReference type="HAMAP" id="MF_00172">
    <property type="entry name" value="Meth_synth"/>
    <property type="match status" value="1"/>
</dbReference>
<feature type="domain" description="Cobalamin-independent methionine synthase MetE C-terminal/archaeal" evidence="14">
    <location>
        <begin position="427"/>
        <end position="749"/>
    </location>
</feature>
<dbReference type="RefSeq" id="WP_066388225.1">
    <property type="nucleotide sequence ID" value="NZ_CP036246.2"/>
</dbReference>
<evidence type="ECO:0000313" key="17">
    <source>
        <dbReference type="Proteomes" id="UP000322644"/>
    </source>
</evidence>
<feature type="binding site" evidence="12">
    <location>
        <position position="666"/>
    </location>
    <ligand>
        <name>Zn(2+)</name>
        <dbReference type="ChEBI" id="CHEBI:29105"/>
        <label>1</label>
        <note>catalytic</note>
    </ligand>
</feature>
<evidence type="ECO:0000256" key="7">
    <source>
        <dbReference type="ARBA" id="ARBA00022723"/>
    </source>
</evidence>
<evidence type="ECO:0000256" key="1">
    <source>
        <dbReference type="ARBA" id="ARBA00002777"/>
    </source>
</evidence>
<evidence type="ECO:0000256" key="13">
    <source>
        <dbReference type="PIRSR" id="PIRSR000382-3"/>
    </source>
</evidence>
<feature type="domain" description="Cobalamin-independent methionine synthase MetE N-terminal" evidence="15">
    <location>
        <begin position="4"/>
        <end position="309"/>
    </location>
</feature>
<dbReference type="CDD" id="cd03312">
    <property type="entry name" value="CIMS_N_terminal_like"/>
    <property type="match status" value="1"/>
</dbReference>
<evidence type="ECO:0000259" key="15">
    <source>
        <dbReference type="Pfam" id="PF08267"/>
    </source>
</evidence>
<proteinExistence type="inferred from homology"/>
<feature type="binding site" evidence="10 11">
    <location>
        <position position="600"/>
    </location>
    <ligand>
        <name>L-homocysteine</name>
        <dbReference type="ChEBI" id="CHEBI:58199"/>
    </ligand>
</feature>
<keyword evidence="6 10" id="KW-0808">Transferase</keyword>
<keyword evidence="4 10" id="KW-0489">Methyltransferase</keyword>
<evidence type="ECO:0000256" key="10">
    <source>
        <dbReference type="HAMAP-Rule" id="MF_00172"/>
    </source>
</evidence>
<keyword evidence="5 10" id="KW-0028">Amino-acid biosynthesis</keyword>
<keyword evidence="8 10" id="KW-0862">Zinc</keyword>
<dbReference type="Proteomes" id="UP000322644">
    <property type="component" value="Chromosome"/>
</dbReference>
<evidence type="ECO:0000259" key="14">
    <source>
        <dbReference type="Pfam" id="PF01717"/>
    </source>
</evidence>
<feature type="binding site" evidence="12">
    <location>
        <position position="644"/>
    </location>
    <ligand>
        <name>Zn(2+)</name>
        <dbReference type="ChEBI" id="CHEBI:29105"/>
        <label>1</label>
        <note>catalytic</note>
    </ligand>
</feature>
<dbReference type="InterPro" id="IPR038071">
    <property type="entry name" value="UROD/MetE-like_sf"/>
</dbReference>
<evidence type="ECO:0000256" key="2">
    <source>
        <dbReference type="ARBA" id="ARBA00004681"/>
    </source>
</evidence>
<dbReference type="UniPathway" id="UPA00051">
    <property type="reaction ID" value="UER00082"/>
</dbReference>
<organism evidence="16 17">
    <name type="scientific">Arcobacter porcinus</name>
    <dbReference type="NCBI Taxonomy" id="1935204"/>
    <lineage>
        <taxon>Bacteria</taxon>
        <taxon>Pseudomonadati</taxon>
        <taxon>Campylobacterota</taxon>
        <taxon>Epsilonproteobacteria</taxon>
        <taxon>Campylobacterales</taxon>
        <taxon>Arcobacteraceae</taxon>
        <taxon>Arcobacter</taxon>
    </lineage>
</organism>
<sequence>MSKNYVLGFPRIGEKRELKRVLEEFWAKKVDFNEVEFISKNLRQRHWTYQKEAKIDFISSNDFSLYDNMLDTTTLLGAIPKRFQGLKESELYFTMARGDDTRVAMQMTKWFNTNYHYIVPELEKDTNFSLNSKKVIKEYKEAKELGIKTKINLIGAITYLALSNSIDNSDNFLHINRVTSVYKELLEEISKLDDEIVVEFAEPFFAKDVETKVLSLLKPLYDELANVSSNIKIVVSTYFEHSNEASKILVNTPIWALALDFVYGEKNKEVLDLIAKSDKVLIAGVIDGRNIWKSNFDKKIALLEDISKIVPKDRLIIGTSCSLLHVPYSLKYEESLDKEVKSSLAFALEKLTELKLISKIFFNEKLSLDDEASIKKNKEDNKKREESTRIHKKEVQDEIKNLKKLERSDKFEDRIKVQREFFNYDALATTTIGSFPQTPEIRENRKNFKANAISKEQYENEIKKYIDDCIAFQDEIGLDVLVHGEPERNDMVEYFGELLDGFVFTKNAWVQSYGSRCVKPPVIFGDVSRPKAMTVDWIKYAQSKTKKIVKGMLTGPVTILNWSFVRDDIARSEVTKQIALAINKEVDDLQNAGIKMIQVDEAAFKEGYPLRAENIKNYEKWAVDNFRLSVSSAKIDTQIHTHMCYSDFNDIIKTIEAMDADVISIETARSGNRLLKIFKETNYKNEIAPGIYDIHSPRVPSVEEMVNQIKALIEVLPKEQLWINPDCGLKTRKWPEVKQSLKNLVEAVKIVKNS</sequence>
<dbReference type="InterPro" id="IPR006276">
    <property type="entry name" value="Cobalamin-indep_Met_synthase"/>
</dbReference>
<feature type="binding site" evidence="10">
    <location>
        <position position="644"/>
    </location>
    <ligand>
        <name>Zn(2+)</name>
        <dbReference type="ChEBI" id="CHEBI:29105"/>
        <note>catalytic</note>
    </ligand>
</feature>
<feature type="binding site" evidence="10">
    <location>
        <position position="109"/>
    </location>
    <ligand>
        <name>5-methyltetrahydropteroyltri-L-glutamate</name>
        <dbReference type="ChEBI" id="CHEBI:58207"/>
    </ligand>
</feature>
<feature type="binding site" evidence="10">
    <location>
        <position position="642"/>
    </location>
    <ligand>
        <name>Zn(2+)</name>
        <dbReference type="ChEBI" id="CHEBI:29105"/>
        <note>catalytic</note>
    </ligand>
</feature>
<evidence type="ECO:0000256" key="8">
    <source>
        <dbReference type="ARBA" id="ARBA00022833"/>
    </source>
</evidence>
<evidence type="ECO:0000256" key="3">
    <source>
        <dbReference type="ARBA" id="ARBA00009553"/>
    </source>
</evidence>
<keyword evidence="10" id="KW-0677">Repeat</keyword>
<keyword evidence="7 10" id="KW-0479">Metal-binding</keyword>
<protein>
    <recommendedName>
        <fullName evidence="10">5-methyltetrahydropteroyltriglutamate--homocysteine methyltransferase</fullName>
        <ecNumber evidence="10">2.1.1.14</ecNumber>
    </recommendedName>
    <alternativeName>
        <fullName evidence="10">Cobalamin-independent methionine synthase</fullName>
    </alternativeName>
    <alternativeName>
        <fullName evidence="10">Methionine synthase, vitamin-B12 independent isozyme</fullName>
    </alternativeName>
</protein>
<dbReference type="EMBL" id="CP036246">
    <property type="protein sequence ID" value="QEP39946.1"/>
    <property type="molecule type" value="Genomic_DNA"/>
</dbReference>
<feature type="binding site" evidence="10 11">
    <location>
        <position position="485"/>
    </location>
    <ligand>
        <name>L-methionine</name>
        <dbReference type="ChEBI" id="CHEBI:57844"/>
    </ligand>
</feature>
<comment type="pathway">
    <text evidence="2 10">Amino-acid biosynthesis; L-methionine biosynthesis via de novo pathway; L-methionine from L-homocysteine (MetE route): step 1/1.</text>
</comment>
<feature type="binding site" evidence="10 11">
    <location>
        <position position="562"/>
    </location>
    <ligand>
        <name>5-methyltetrahydropteroyltri-L-glutamate</name>
        <dbReference type="ChEBI" id="CHEBI:58207"/>
    </ligand>
</feature>
<feature type="binding site" evidence="10">
    <location>
        <position position="485"/>
    </location>
    <ligand>
        <name>L-homocysteine</name>
        <dbReference type="ChEBI" id="CHEBI:58199"/>
    </ligand>
</feature>
<dbReference type="InterPro" id="IPR002629">
    <property type="entry name" value="Met_Synth_C/arc"/>
</dbReference>
<dbReference type="GO" id="GO:0003871">
    <property type="term" value="F:5-methyltetrahydropteroyltriglutamate-homocysteine S-methyltransferase activity"/>
    <property type="evidence" value="ECO:0007669"/>
    <property type="project" value="UniProtKB-UniRule"/>
</dbReference>
<dbReference type="CDD" id="cd03311">
    <property type="entry name" value="CIMS_C_terminal_like"/>
    <property type="match status" value="1"/>
</dbReference>
<dbReference type="GO" id="GO:0032259">
    <property type="term" value="P:methylation"/>
    <property type="evidence" value="ECO:0007669"/>
    <property type="project" value="UniProtKB-KW"/>
</dbReference>
<feature type="binding site" evidence="11">
    <location>
        <position position="19"/>
    </location>
    <ligand>
        <name>5-methyltetrahydropteroyltri-L-glutamate</name>
        <dbReference type="ChEBI" id="CHEBI:58207"/>
    </ligand>
</feature>
<reference evidence="16 17" key="2">
    <citation type="submission" date="2019-09" db="EMBL/GenBank/DDBJ databases">
        <title>Taxonomic note: a critical rebuttal of the proposed division of the genus Arcobacter into six genera, emended descriptions of Arcobacter anaerophilus and the genus Arcobacter, and an assessment of genus-level boundaries for Epsilonproteobacteria using in silico genomic comparator tools.</title>
        <authorList>
            <person name="On S.L.W."/>
            <person name="Miller W.G."/>
            <person name="Biggs P."/>
            <person name="Cornelius A."/>
            <person name="Vandamme P."/>
        </authorList>
    </citation>
    <scope>NUCLEOTIDE SEQUENCE [LARGE SCALE GENOMIC DNA]</scope>
    <source>
        <strain evidence="16 17">CCUG 56899</strain>
    </source>
</reference>
<feature type="binding site" evidence="10 11">
    <location>
        <position position="600"/>
    </location>
    <ligand>
        <name>L-methionine</name>
        <dbReference type="ChEBI" id="CHEBI:57844"/>
    </ligand>
</feature>
<name>A0A5C2HAG3_9BACT</name>
<dbReference type="NCBIfam" id="NF003556">
    <property type="entry name" value="PRK05222.1"/>
    <property type="match status" value="1"/>
</dbReference>
<dbReference type="SUPFAM" id="SSF51726">
    <property type="entry name" value="UROD/MetE-like"/>
    <property type="match status" value="2"/>
</dbReference>
<dbReference type="NCBIfam" id="TIGR01371">
    <property type="entry name" value="met_syn_B12ind"/>
    <property type="match status" value="1"/>
</dbReference>
<comment type="cofactor">
    <cofactor evidence="10">
        <name>Zn(2+)</name>
        <dbReference type="ChEBI" id="CHEBI:29105"/>
    </cofactor>
    <text evidence="10">Binds 1 zinc ion per subunit.</text>
</comment>
<feature type="active site" description="Proton donor" evidence="10 13">
    <location>
        <position position="695"/>
    </location>
</feature>
<dbReference type="GO" id="GO:0009086">
    <property type="term" value="P:methionine biosynthetic process"/>
    <property type="evidence" value="ECO:0007669"/>
    <property type="project" value="UniProtKB-UniRule"/>
</dbReference>
<feature type="binding site" evidence="10 11">
    <location>
        <begin position="432"/>
        <end position="434"/>
    </location>
    <ligand>
        <name>L-methionine</name>
        <dbReference type="ChEBI" id="CHEBI:57844"/>
    </ligand>
</feature>
<dbReference type="EC" id="2.1.1.14" evidence="10"/>
<feature type="binding site" evidence="10">
    <location>
        <position position="727"/>
    </location>
    <ligand>
        <name>Zn(2+)</name>
        <dbReference type="ChEBI" id="CHEBI:29105"/>
        <note>catalytic</note>
    </ligand>
</feature>
<accession>A0A5C2HAG3</accession>